<dbReference type="EMBL" id="SPMY01000033">
    <property type="protein sequence ID" value="NMQ28464.1"/>
    <property type="molecule type" value="Genomic_DNA"/>
</dbReference>
<dbReference type="EC" id="2.1.1.-" evidence="8"/>
<dbReference type="Gene3D" id="3.90.1530.10">
    <property type="entry name" value="Conserved hypothetical protein from pyrococcus furiosus pfu- 392566-001, ParB domain"/>
    <property type="match status" value="1"/>
</dbReference>
<dbReference type="InterPro" id="IPR029063">
    <property type="entry name" value="SAM-dependent_MTases_sf"/>
</dbReference>
<dbReference type="PANTHER" id="PTHR33375">
    <property type="entry name" value="CHROMOSOME-PARTITIONING PROTEIN PARB-RELATED"/>
    <property type="match status" value="1"/>
</dbReference>
<feature type="region of interest" description="Disordered" evidence="9">
    <location>
        <begin position="136"/>
        <end position="157"/>
    </location>
</feature>
<dbReference type="Pfam" id="PF01555">
    <property type="entry name" value="N6_N4_Mtase"/>
    <property type="match status" value="1"/>
</dbReference>
<sequence>MLNVEYRKVETLIPCARNPRTHNAEQVAKIAASIVEYGWTNPILVDGDNGIVAGHGRLAAARKLNLDDVPVIELAHLTPTQKRAYLIADNRMALDAGWDDAMLALELEDLKLADFDLSLTGFDADEIEALLADSHTDAEQPGDGNPPDAADDVPEVPANPVSRPGDVWALGQHRLICGDAADSAVITTLMAGEQARLCFTSPPYGNQRDYTSGGITDWDGLMRGVFVDLPMTDDGQVLVNLGLIHRDNEVIPYWDGWLAWMRTEGWRRFAWYVWDQGPGMPGDWAGRFAPSFEFVFHFNHQSRKPNKIVPCKHAGQDSHLRADGSSTAMRSRNGEVGGWTAAGQPTQENRIPDSVIRVMRHKGKIGQDIDHPAVFPIALPEFILEAYSDTGDLVFEPFCGSGTTMLAAQRTGRIARSVEIAPEYVDVAIKRFQQNFAGVPVTLVATGQTFDEVADERLGSDDADR</sequence>
<evidence type="ECO:0000256" key="1">
    <source>
        <dbReference type="ARBA" id="ARBA00010203"/>
    </source>
</evidence>
<dbReference type="InterPro" id="IPR003115">
    <property type="entry name" value="ParB_N"/>
</dbReference>
<comment type="similarity">
    <text evidence="1">Belongs to the N(4)/N(6)-methyltransferase family. N(4) subfamily.</text>
</comment>
<dbReference type="InterPro" id="IPR050336">
    <property type="entry name" value="Chromosome_partition/occlusion"/>
</dbReference>
<dbReference type="InterPro" id="IPR036086">
    <property type="entry name" value="ParB/Sulfiredoxin_sf"/>
</dbReference>
<evidence type="ECO:0000313" key="12">
    <source>
        <dbReference type="Proteomes" id="UP000749010"/>
    </source>
</evidence>
<dbReference type="PANTHER" id="PTHR33375:SF1">
    <property type="entry name" value="CHROMOSOME-PARTITIONING PROTEIN PARB-RELATED"/>
    <property type="match status" value="1"/>
</dbReference>
<gene>
    <name evidence="11" type="ORF">E4Q23_12295</name>
</gene>
<evidence type="ECO:0000256" key="6">
    <source>
        <dbReference type="ARBA" id="ARBA00023125"/>
    </source>
</evidence>
<evidence type="ECO:0000313" key="11">
    <source>
        <dbReference type="EMBL" id="NMQ28464.1"/>
    </source>
</evidence>
<dbReference type="PROSITE" id="PS00093">
    <property type="entry name" value="N4_MTASE"/>
    <property type="match status" value="1"/>
</dbReference>
<dbReference type="SUPFAM" id="SSF110849">
    <property type="entry name" value="ParB/Sulfiredoxin"/>
    <property type="match status" value="1"/>
</dbReference>
<keyword evidence="5" id="KW-0680">Restriction system</keyword>
<evidence type="ECO:0000256" key="4">
    <source>
        <dbReference type="ARBA" id="ARBA00022691"/>
    </source>
</evidence>
<accession>A0ABX1TZJ5</accession>
<organism evidence="11 12">
    <name type="scientific">Candidatus Accumulibacter phosphatis</name>
    <dbReference type="NCBI Taxonomy" id="327160"/>
    <lineage>
        <taxon>Bacteria</taxon>
        <taxon>Pseudomonadati</taxon>
        <taxon>Pseudomonadota</taxon>
        <taxon>Betaproteobacteria</taxon>
        <taxon>Candidatus Accumulibacter</taxon>
    </lineage>
</organism>
<evidence type="ECO:0000256" key="3">
    <source>
        <dbReference type="ARBA" id="ARBA00022679"/>
    </source>
</evidence>
<dbReference type="InterPro" id="IPR001091">
    <property type="entry name" value="RM_Methyltransferase"/>
</dbReference>
<dbReference type="InterPro" id="IPR015840">
    <property type="entry name" value="DNA_MeTrfase_ParB"/>
</dbReference>
<dbReference type="Gene3D" id="3.40.50.150">
    <property type="entry name" value="Vaccinia Virus protein VP39"/>
    <property type="match status" value="1"/>
</dbReference>
<comment type="catalytic activity">
    <reaction evidence="7">
        <text>a 2'-deoxycytidine in DNA + S-adenosyl-L-methionine = an N(4)-methyl-2'-deoxycytidine in DNA + S-adenosyl-L-homocysteine + H(+)</text>
        <dbReference type="Rhea" id="RHEA:16857"/>
        <dbReference type="Rhea" id="RHEA-COMP:11369"/>
        <dbReference type="Rhea" id="RHEA-COMP:13674"/>
        <dbReference type="ChEBI" id="CHEBI:15378"/>
        <dbReference type="ChEBI" id="CHEBI:57856"/>
        <dbReference type="ChEBI" id="CHEBI:59789"/>
        <dbReference type="ChEBI" id="CHEBI:85452"/>
        <dbReference type="ChEBI" id="CHEBI:137933"/>
        <dbReference type="EC" id="2.1.1.113"/>
    </reaction>
</comment>
<comment type="caution">
    <text evidence="11">The sequence shown here is derived from an EMBL/GenBank/DDBJ whole genome shotgun (WGS) entry which is preliminary data.</text>
</comment>
<keyword evidence="6" id="KW-0238">DNA-binding</keyword>
<dbReference type="SUPFAM" id="SSF53335">
    <property type="entry name" value="S-adenosyl-L-methionine-dependent methyltransferases"/>
    <property type="match status" value="1"/>
</dbReference>
<feature type="domain" description="ParB-like N-terminal" evidence="10">
    <location>
        <begin position="5"/>
        <end position="91"/>
    </location>
</feature>
<reference evidence="11 12" key="1">
    <citation type="submission" date="2019-03" db="EMBL/GenBank/DDBJ databases">
        <title>Metabolic reconstructions from genomes of highly enriched 'Candidatus Accumulibacter' and 'Candidatus Competibacter' bioreactor populations.</title>
        <authorList>
            <person name="Annavajhala M.K."/>
            <person name="Welles L."/>
            <person name="Abbas B."/>
            <person name="Sorokin D."/>
            <person name="Park H."/>
            <person name="Van Loosdrecht M."/>
            <person name="Chandran K."/>
        </authorList>
    </citation>
    <scope>NUCLEOTIDE SEQUENCE [LARGE SCALE GENOMIC DNA]</scope>
    <source>
        <strain evidence="11 12">SBR_S</strain>
    </source>
</reference>
<proteinExistence type="inferred from homology"/>
<name>A0ABX1TZJ5_9PROT</name>
<evidence type="ECO:0000256" key="9">
    <source>
        <dbReference type="SAM" id="MobiDB-lite"/>
    </source>
</evidence>
<evidence type="ECO:0000256" key="7">
    <source>
        <dbReference type="ARBA" id="ARBA00049120"/>
    </source>
</evidence>
<feature type="region of interest" description="Disordered" evidence="9">
    <location>
        <begin position="316"/>
        <end position="346"/>
    </location>
</feature>
<dbReference type="InterPro" id="IPR017985">
    <property type="entry name" value="MeTrfase_CN4_CS"/>
</dbReference>
<dbReference type="RefSeq" id="WP_169066922.1">
    <property type="nucleotide sequence ID" value="NZ_SPMY01000033.1"/>
</dbReference>
<dbReference type="PRINTS" id="PR00508">
    <property type="entry name" value="S21N4MTFRASE"/>
</dbReference>
<evidence type="ECO:0000259" key="10">
    <source>
        <dbReference type="SMART" id="SM00470"/>
    </source>
</evidence>
<keyword evidence="4" id="KW-0949">S-adenosyl-L-methionine</keyword>
<keyword evidence="2" id="KW-0489">Methyltransferase</keyword>
<dbReference type="InterPro" id="IPR002941">
    <property type="entry name" value="DNA_methylase_N4/N6"/>
</dbReference>
<dbReference type="PIRSF" id="PIRSF036758">
    <property type="entry name" value="Aden_M_ParB"/>
    <property type="match status" value="1"/>
</dbReference>
<dbReference type="Proteomes" id="UP000749010">
    <property type="component" value="Unassembled WGS sequence"/>
</dbReference>
<dbReference type="Pfam" id="PF02195">
    <property type="entry name" value="ParB_N"/>
    <property type="match status" value="1"/>
</dbReference>
<protein>
    <recommendedName>
        <fullName evidence="8">Methyltransferase</fullName>
        <ecNumber evidence="8">2.1.1.-</ecNumber>
    </recommendedName>
</protein>
<evidence type="ECO:0000256" key="5">
    <source>
        <dbReference type="ARBA" id="ARBA00022747"/>
    </source>
</evidence>
<keyword evidence="12" id="KW-1185">Reference proteome</keyword>
<dbReference type="SMART" id="SM00470">
    <property type="entry name" value="ParB"/>
    <property type="match status" value="1"/>
</dbReference>
<evidence type="ECO:0000256" key="8">
    <source>
        <dbReference type="RuleBase" id="RU362026"/>
    </source>
</evidence>
<keyword evidence="3" id="KW-0808">Transferase</keyword>
<evidence type="ECO:0000256" key="2">
    <source>
        <dbReference type="ARBA" id="ARBA00022603"/>
    </source>
</evidence>
<dbReference type="CDD" id="cd16403">
    <property type="entry name" value="ParB_N_like_MT"/>
    <property type="match status" value="1"/>
</dbReference>